<evidence type="ECO:0008006" key="3">
    <source>
        <dbReference type="Google" id="ProtNLM"/>
    </source>
</evidence>
<accession>A0AAP0NHW0</accession>
<dbReference type="EMBL" id="JBBNAE010000007">
    <property type="protein sequence ID" value="KAK9108952.1"/>
    <property type="molecule type" value="Genomic_DNA"/>
</dbReference>
<gene>
    <name evidence="1" type="ORF">Sjap_017012</name>
</gene>
<dbReference type="Proteomes" id="UP001417504">
    <property type="component" value="Unassembled WGS sequence"/>
</dbReference>
<reference evidence="1 2" key="1">
    <citation type="submission" date="2024-01" db="EMBL/GenBank/DDBJ databases">
        <title>Genome assemblies of Stephania.</title>
        <authorList>
            <person name="Yang L."/>
        </authorList>
    </citation>
    <scope>NUCLEOTIDE SEQUENCE [LARGE SCALE GENOMIC DNA]</scope>
    <source>
        <strain evidence="1">QJT</strain>
        <tissue evidence="1">Leaf</tissue>
    </source>
</reference>
<keyword evidence="2" id="KW-1185">Reference proteome</keyword>
<proteinExistence type="predicted"/>
<organism evidence="1 2">
    <name type="scientific">Stephania japonica</name>
    <dbReference type="NCBI Taxonomy" id="461633"/>
    <lineage>
        <taxon>Eukaryota</taxon>
        <taxon>Viridiplantae</taxon>
        <taxon>Streptophyta</taxon>
        <taxon>Embryophyta</taxon>
        <taxon>Tracheophyta</taxon>
        <taxon>Spermatophyta</taxon>
        <taxon>Magnoliopsida</taxon>
        <taxon>Ranunculales</taxon>
        <taxon>Menispermaceae</taxon>
        <taxon>Menispermoideae</taxon>
        <taxon>Cissampelideae</taxon>
        <taxon>Stephania</taxon>
    </lineage>
</organism>
<evidence type="ECO:0000313" key="2">
    <source>
        <dbReference type="Proteomes" id="UP001417504"/>
    </source>
</evidence>
<protein>
    <recommendedName>
        <fullName evidence="3">FBD domain-containing protein</fullName>
    </recommendedName>
</protein>
<comment type="caution">
    <text evidence="1">The sequence shown here is derived from an EMBL/GenBank/DDBJ whole genome shotgun (WGS) entry which is preliminary data.</text>
</comment>
<evidence type="ECO:0000313" key="1">
    <source>
        <dbReference type="EMBL" id="KAK9108952.1"/>
    </source>
</evidence>
<dbReference type="AlphaFoldDB" id="A0AAP0NHW0"/>
<sequence>MYFWERGAPALARGGGGCKAAASLLPSIPIHNASHAYASATGQYQNLEGMAISLGKLFKSYNNLRSLELYASFERPENVARFASVLVSNCCSVEILVLKVVDRPKVGNEFENGYFIYYILVKCLNLYNFLY</sequence>
<name>A0AAP0NHW0_9MAGN</name>